<reference evidence="4" key="1">
    <citation type="submission" date="2016-10" db="EMBL/GenBank/DDBJ databases">
        <authorList>
            <person name="Varghese N."/>
            <person name="Submissions S."/>
        </authorList>
    </citation>
    <scope>NUCLEOTIDE SEQUENCE [LARGE SCALE GENOMIC DNA]</scope>
    <source>
        <strain evidence="4">DSM 24740</strain>
    </source>
</reference>
<dbReference type="SUPFAM" id="SSF53254">
    <property type="entry name" value="Phosphoglycerate mutase-like"/>
    <property type="match status" value="1"/>
</dbReference>
<dbReference type="AlphaFoldDB" id="A0A1H9CIC4"/>
<dbReference type="RefSeq" id="WP_090166151.1">
    <property type="nucleotide sequence ID" value="NZ_FOFB01000004.1"/>
</dbReference>
<dbReference type="FunCoup" id="A0A1H9CIC4">
    <property type="interactions" value="380"/>
</dbReference>
<proteinExistence type="predicted"/>
<evidence type="ECO:0000256" key="1">
    <source>
        <dbReference type="ARBA" id="ARBA00023152"/>
    </source>
</evidence>
<dbReference type="PIRSF" id="PIRSF000709">
    <property type="entry name" value="6PFK_2-Ptase"/>
    <property type="match status" value="1"/>
</dbReference>
<dbReference type="CDD" id="cd07067">
    <property type="entry name" value="HP_PGM_like"/>
    <property type="match status" value="1"/>
</dbReference>
<sequence>MKTVYIVRHGQTDYNLKGIVQGSGVDSSLNDHGRKQGHFLFEKYGDLPFEVVLTSGLRRTWETVAGFIEKGIIWEKHPEINEMSWGTHEGKKGTAESIAEYQSIKDGWGLGQIDGRIGGGESAREMGVRLQKFIDHLPQRDEELMLICSHGRAMCGLVTMMMGRPIDRMNELRHSNTGLWRATLNEKGYWDFDLMNDRTHLPEALISGSW</sequence>
<dbReference type="EMBL" id="FOFB01000004">
    <property type="protein sequence ID" value="SEQ00767.1"/>
    <property type="molecule type" value="Genomic_DNA"/>
</dbReference>
<dbReference type="PROSITE" id="PS00175">
    <property type="entry name" value="PG_MUTASE"/>
    <property type="match status" value="1"/>
</dbReference>
<dbReference type="PANTHER" id="PTHR48100:SF1">
    <property type="entry name" value="HISTIDINE PHOSPHATASE FAMILY PROTEIN-RELATED"/>
    <property type="match status" value="1"/>
</dbReference>
<gene>
    <name evidence="3" type="ORF">SAMN05444359_104204</name>
</gene>
<dbReference type="SMART" id="SM00855">
    <property type="entry name" value="PGAM"/>
    <property type="match status" value="1"/>
</dbReference>
<evidence type="ECO:0000313" key="4">
    <source>
        <dbReference type="Proteomes" id="UP000199021"/>
    </source>
</evidence>
<dbReference type="Proteomes" id="UP000199021">
    <property type="component" value="Unassembled WGS sequence"/>
</dbReference>
<dbReference type="Gene3D" id="3.40.50.1240">
    <property type="entry name" value="Phosphoglycerate mutase-like"/>
    <property type="match status" value="1"/>
</dbReference>
<dbReference type="InterPro" id="IPR013078">
    <property type="entry name" value="His_Pase_superF_clade-1"/>
</dbReference>
<name>A0A1H9CIC4_9BACT</name>
<evidence type="ECO:0000313" key="3">
    <source>
        <dbReference type="EMBL" id="SEQ00767.1"/>
    </source>
</evidence>
<dbReference type="GO" id="GO:0005737">
    <property type="term" value="C:cytoplasm"/>
    <property type="evidence" value="ECO:0007669"/>
    <property type="project" value="TreeGrafter"/>
</dbReference>
<dbReference type="PANTHER" id="PTHR48100">
    <property type="entry name" value="BROAD-SPECIFICITY PHOSPHATASE YOR283W-RELATED"/>
    <property type="match status" value="1"/>
</dbReference>
<dbReference type="InterPro" id="IPR050275">
    <property type="entry name" value="PGM_Phosphatase"/>
</dbReference>
<keyword evidence="2" id="KW-0413">Isomerase</keyword>
<keyword evidence="1" id="KW-0324">Glycolysis</keyword>
<dbReference type="Pfam" id="PF00300">
    <property type="entry name" value="His_Phos_1"/>
    <property type="match status" value="1"/>
</dbReference>
<accession>A0A1H9CIC4</accession>
<dbReference type="InterPro" id="IPR001345">
    <property type="entry name" value="PG/BPGM_mutase_AS"/>
</dbReference>
<evidence type="ECO:0000256" key="2">
    <source>
        <dbReference type="ARBA" id="ARBA00023235"/>
    </source>
</evidence>
<dbReference type="GO" id="GO:0016791">
    <property type="term" value="F:phosphatase activity"/>
    <property type="evidence" value="ECO:0007669"/>
    <property type="project" value="TreeGrafter"/>
</dbReference>
<protein>
    <submittedName>
        <fullName evidence="3">Probable phosphoglycerate mutase</fullName>
    </submittedName>
</protein>
<organism evidence="3 4">
    <name type="scientific">Neolewinella agarilytica</name>
    <dbReference type="NCBI Taxonomy" id="478744"/>
    <lineage>
        <taxon>Bacteria</taxon>
        <taxon>Pseudomonadati</taxon>
        <taxon>Bacteroidota</taxon>
        <taxon>Saprospiria</taxon>
        <taxon>Saprospirales</taxon>
        <taxon>Lewinellaceae</taxon>
        <taxon>Neolewinella</taxon>
    </lineage>
</organism>
<dbReference type="STRING" id="478744.SAMN05444359_104204"/>
<dbReference type="InParanoid" id="A0A1H9CIC4"/>
<dbReference type="InterPro" id="IPR029033">
    <property type="entry name" value="His_PPase_superfam"/>
</dbReference>
<keyword evidence="4" id="KW-1185">Reference proteome</keyword>
<dbReference type="OrthoDB" id="9782128at2"/>